<reference evidence="1 2" key="1">
    <citation type="submission" date="2015-06" db="EMBL/GenBank/DDBJ databases">
        <title>Investigation of pathophysiology for high-risk pregnancy and development of treatment modality based on it.</title>
        <authorList>
            <person name="Kim B.-C."/>
            <person name="Lim S."/>
        </authorList>
    </citation>
    <scope>NUCLEOTIDE SEQUENCE [LARGE SCALE GENOMIC DNA]</scope>
    <source>
        <strain evidence="1 2">AD1-86</strain>
    </source>
</reference>
<dbReference type="Proteomes" id="UP000092596">
    <property type="component" value="Chromosome"/>
</dbReference>
<dbReference type="KEGG" id="dva:DAD186_20170"/>
<accession>A0A1B0ZKZ8</accession>
<evidence type="ECO:0000313" key="2">
    <source>
        <dbReference type="Proteomes" id="UP000092596"/>
    </source>
</evidence>
<dbReference type="AlphaFoldDB" id="A0A1B0ZKZ8"/>
<sequence>MRASSPIGRDRLRITRTSVFEHAPETLARYLDTHAARTRIAIAGASGYDRRCGRCLGRG</sequence>
<organism evidence="1 2">
    <name type="scientific">Dermabacter vaginalis</name>
    <dbReference type="NCBI Taxonomy" id="1630135"/>
    <lineage>
        <taxon>Bacteria</taxon>
        <taxon>Bacillati</taxon>
        <taxon>Actinomycetota</taxon>
        <taxon>Actinomycetes</taxon>
        <taxon>Micrococcales</taxon>
        <taxon>Dermabacteraceae</taxon>
        <taxon>Dermabacter</taxon>
    </lineage>
</organism>
<protein>
    <submittedName>
        <fullName evidence="1">Uncharacterized protein</fullName>
    </submittedName>
</protein>
<name>A0A1B0ZKZ8_9MICO</name>
<dbReference type="EMBL" id="CP012117">
    <property type="protein sequence ID" value="ANP28567.1"/>
    <property type="molecule type" value="Genomic_DNA"/>
</dbReference>
<evidence type="ECO:0000313" key="1">
    <source>
        <dbReference type="EMBL" id="ANP28567.1"/>
    </source>
</evidence>
<proteinExistence type="predicted"/>
<gene>
    <name evidence="1" type="ORF">DAD186_20170</name>
</gene>